<feature type="signal peptide" evidence="2">
    <location>
        <begin position="1"/>
        <end position="20"/>
    </location>
</feature>
<dbReference type="PANTHER" id="PTHR16091:SF1">
    <property type="entry name" value="TETRATRICOPEPTIDE REPEAT PROTEIN 17"/>
    <property type="match status" value="1"/>
</dbReference>
<keyword evidence="4" id="KW-1185">Reference proteome</keyword>
<gene>
    <name evidence="3" type="ORF">PARMNEM_LOCUS693</name>
</gene>
<feature type="chain" id="PRO_5043640009" description="Tetratricopeptide repeat protein 17" evidence="2">
    <location>
        <begin position="21"/>
        <end position="1152"/>
    </location>
</feature>
<dbReference type="InterPro" id="IPR011990">
    <property type="entry name" value="TPR-like_helical_dom_sf"/>
</dbReference>
<dbReference type="InterPro" id="IPR052630">
    <property type="entry name" value="TTC17"/>
</dbReference>
<name>A0AAV1K826_9NEOP</name>
<evidence type="ECO:0000313" key="3">
    <source>
        <dbReference type="EMBL" id="CAK1578639.1"/>
    </source>
</evidence>
<dbReference type="GO" id="GO:0015629">
    <property type="term" value="C:actin cytoskeleton"/>
    <property type="evidence" value="ECO:0007669"/>
    <property type="project" value="TreeGrafter"/>
</dbReference>
<evidence type="ECO:0000313" key="4">
    <source>
        <dbReference type="Proteomes" id="UP001314205"/>
    </source>
</evidence>
<accession>A0AAV1K826</accession>
<sequence>MNYIILISIFITCSIDVINGNTHWMVTESGLIQPRVESPFELARPYDLLAFLNQETYWNDVIDIYHDLSKRQTLIDQLWSDIDENTHISSQMLSDDNCLKAGQLKQLDWYVAFSEDGSSRNIPEQDYQLGNPLYRQDTDVPDCKKISSLIYSMSAFEHLEGMIRRENLTITPELYLPDKVSPIMTVDQFGHWLSGVLRKNSSSWLHYNMASLYWRVRGNAPKAMECSRRAIHYAPREYKDIALLNMGIIFHLSKMAEDAVIVLNAAVDHNPNFYLSHFQLANAYAVLCDFNNSNKHLDHCLKLNPNFDVAVKHKHGAVCLANVWKKLLVVKVALNKLRDELSVYTQKEAQMHNSQSLLLKVIKHEEDYDYRDNVKNCQKMTALTGLDIISFKLKSDKYSLINYFLDGSMYADLWSDKTSLHAVDSAYSLQRLVRHIEKHTNLASDITVQWEMLKAAEEKALKERTVPSPLPDIQKSKPRTEVHTKHVPKKNDKKSSSHIEDDTKAFESGAPMYPPTLKISRNIEDFDKDPEWPSNRFCKEVSPNLPENVEAIFQVFMPFENKGIRIGTLLTEKLGVSASEEYELPWHPPSCPHDKVAAAFTQKKSQKNQLISEVVTTDYLRQKLLEYVANGNVDLVKHMQDAEIGQRIYAAMQKKLAPKWILNTLSSLYWRVRGNNLNALNCLLSGTKTVPARYKDIVLVSLASVCLEMGYFDEALAAAEEAFRISLYEPATNFILAEVNMLIKHRNTHMFHLKQVVRVDKEFMGGLARNLLYGWACIMKQVNELAEMGYNSEDCTQIEPGTDVVCEKDGSNCHTTNLQCSNKQGKADTSTIVRLLELKDEKKRKSEEDNMDESIFDPYIVNMPSDRTNVLGHKLNYNRMIITMENLLKGCGPRGCYSLQAEDLALKKDDCAYHHLQLGYWLHIVSFKEPFTDTKLRIPAEIIAMPPSNKEVPECQLNMDTSQDFFLERISQVDTEGWEPVISLMHQFAEMFDYYDYITLGAKIAKYVETKPRSWVGALSAGWWCGTSGRGACAVRCLAAAFARAPPDHAAHALRALAALLHTHSKQRDAKEIAYLSFYMMPKSKDEAFLVAVSHTCLAEYEKAVWMYRYALTFDDKFLPAKACLHATMCLMFYGDNAKGQASEEFRFRCIL</sequence>
<dbReference type="SUPFAM" id="SSF48452">
    <property type="entry name" value="TPR-like"/>
    <property type="match status" value="1"/>
</dbReference>
<comment type="caution">
    <text evidence="3">The sequence shown here is derived from an EMBL/GenBank/DDBJ whole genome shotgun (WGS) entry which is preliminary data.</text>
</comment>
<feature type="compositionally biased region" description="Basic and acidic residues" evidence="1">
    <location>
        <begin position="474"/>
        <end position="505"/>
    </location>
</feature>
<proteinExistence type="predicted"/>
<evidence type="ECO:0000256" key="2">
    <source>
        <dbReference type="SAM" id="SignalP"/>
    </source>
</evidence>
<reference evidence="3 4" key="1">
    <citation type="submission" date="2023-11" db="EMBL/GenBank/DDBJ databases">
        <authorList>
            <person name="Hedman E."/>
            <person name="Englund M."/>
            <person name="Stromberg M."/>
            <person name="Nyberg Akerstrom W."/>
            <person name="Nylinder S."/>
            <person name="Jareborg N."/>
            <person name="Kallberg Y."/>
            <person name="Kronander E."/>
        </authorList>
    </citation>
    <scope>NUCLEOTIDE SEQUENCE [LARGE SCALE GENOMIC DNA]</scope>
</reference>
<dbReference type="PANTHER" id="PTHR16091">
    <property type="entry name" value="TTC17 PROTEIN"/>
    <property type="match status" value="1"/>
</dbReference>
<dbReference type="SMART" id="SM00028">
    <property type="entry name" value="TPR"/>
    <property type="match status" value="3"/>
</dbReference>
<dbReference type="GO" id="GO:0030041">
    <property type="term" value="P:actin filament polymerization"/>
    <property type="evidence" value="ECO:0007669"/>
    <property type="project" value="TreeGrafter"/>
</dbReference>
<evidence type="ECO:0000256" key="1">
    <source>
        <dbReference type="SAM" id="MobiDB-lite"/>
    </source>
</evidence>
<protein>
    <recommendedName>
        <fullName evidence="5">Tetratricopeptide repeat protein 17</fullName>
    </recommendedName>
</protein>
<keyword evidence="2" id="KW-0732">Signal</keyword>
<organism evidence="3 4">
    <name type="scientific">Parnassius mnemosyne</name>
    <name type="common">clouded apollo</name>
    <dbReference type="NCBI Taxonomy" id="213953"/>
    <lineage>
        <taxon>Eukaryota</taxon>
        <taxon>Metazoa</taxon>
        <taxon>Ecdysozoa</taxon>
        <taxon>Arthropoda</taxon>
        <taxon>Hexapoda</taxon>
        <taxon>Insecta</taxon>
        <taxon>Pterygota</taxon>
        <taxon>Neoptera</taxon>
        <taxon>Endopterygota</taxon>
        <taxon>Lepidoptera</taxon>
        <taxon>Glossata</taxon>
        <taxon>Ditrysia</taxon>
        <taxon>Papilionoidea</taxon>
        <taxon>Papilionidae</taxon>
        <taxon>Parnassiinae</taxon>
        <taxon>Parnassini</taxon>
        <taxon>Parnassius</taxon>
        <taxon>Driopa</taxon>
    </lineage>
</organism>
<feature type="region of interest" description="Disordered" evidence="1">
    <location>
        <begin position="463"/>
        <end position="511"/>
    </location>
</feature>
<dbReference type="AlphaFoldDB" id="A0AAV1K826"/>
<evidence type="ECO:0008006" key="5">
    <source>
        <dbReference type="Google" id="ProtNLM"/>
    </source>
</evidence>
<dbReference type="Proteomes" id="UP001314205">
    <property type="component" value="Unassembled WGS sequence"/>
</dbReference>
<dbReference type="Gene3D" id="1.25.40.10">
    <property type="entry name" value="Tetratricopeptide repeat domain"/>
    <property type="match status" value="1"/>
</dbReference>
<dbReference type="EMBL" id="CAVLGL010000001">
    <property type="protein sequence ID" value="CAK1578639.1"/>
    <property type="molecule type" value="Genomic_DNA"/>
</dbReference>
<dbReference type="GO" id="GO:0005737">
    <property type="term" value="C:cytoplasm"/>
    <property type="evidence" value="ECO:0007669"/>
    <property type="project" value="TreeGrafter"/>
</dbReference>
<dbReference type="InterPro" id="IPR019734">
    <property type="entry name" value="TPR_rpt"/>
</dbReference>